<accession>A0ACD1E2X8</accession>
<proteinExistence type="predicted"/>
<keyword evidence="2" id="KW-1185">Reference proteome</keyword>
<protein>
    <submittedName>
        <fullName evidence="1">YsnF/AvaK domain-containing protein</fullName>
    </submittedName>
</protein>
<dbReference type="Proteomes" id="UP000681794">
    <property type="component" value="Chromosome"/>
</dbReference>
<name>A0ACD1E2X8_9MICO</name>
<dbReference type="EMBL" id="CP076544">
    <property type="protein sequence ID" value="QWS33119.1"/>
    <property type="molecule type" value="Genomic_DNA"/>
</dbReference>
<reference evidence="1" key="1">
    <citation type="submission" date="2021-06" db="EMBL/GenBank/DDBJ databases">
        <authorList>
            <person name="Ellington A.J."/>
            <person name="Bryan N.C."/>
            <person name="Christner B.C."/>
            <person name="Reisch C.R."/>
        </authorList>
    </citation>
    <scope>NUCLEOTIDE SEQUENCE</scope>
    <source>
        <strain evidence="1">L6-1</strain>
    </source>
</reference>
<evidence type="ECO:0000313" key="1">
    <source>
        <dbReference type="EMBL" id="QWS33119.1"/>
    </source>
</evidence>
<gene>
    <name evidence="1" type="ORF">KM842_12805</name>
</gene>
<organism evidence="1 2">
    <name type="scientific">Curtobacterium aetherium</name>
    <dbReference type="NCBI Taxonomy" id="2841594"/>
    <lineage>
        <taxon>Bacteria</taxon>
        <taxon>Bacillati</taxon>
        <taxon>Actinomycetota</taxon>
        <taxon>Actinomycetes</taxon>
        <taxon>Micrococcales</taxon>
        <taxon>Microbacteriaceae</taxon>
        <taxon>Curtobacterium</taxon>
    </lineage>
</organism>
<sequence length="137" mass="15238">MTPRPPQHAPDADDHVEVVRSEERLAVTTERHATERVRIERYVVTEQRTVTVDVSREEIRVTREPVTGDTRLSGSVGDTGRDPVVVVLHEEQLVVSKTVVPVQRVTFTTHTVTRDEVVDETVRHEVVDIGNVAGSGA</sequence>
<evidence type="ECO:0000313" key="2">
    <source>
        <dbReference type="Proteomes" id="UP000681794"/>
    </source>
</evidence>